<feature type="compositionally biased region" description="Basic residues" evidence="1">
    <location>
        <begin position="173"/>
        <end position="182"/>
    </location>
</feature>
<feature type="compositionally biased region" description="Basic and acidic residues" evidence="1">
    <location>
        <begin position="152"/>
        <end position="172"/>
    </location>
</feature>
<feature type="compositionally biased region" description="Basic and acidic residues" evidence="1">
    <location>
        <begin position="46"/>
        <end position="65"/>
    </location>
</feature>
<reference evidence="2 3" key="1">
    <citation type="submission" date="2022-05" db="EMBL/GenBank/DDBJ databases">
        <title>Chromosome-level reference genomes for two strains of Caenorhabditis briggsae: an improved platform for comparative genomics.</title>
        <authorList>
            <person name="Stevens L."/>
            <person name="Andersen E.C."/>
        </authorList>
    </citation>
    <scope>NUCLEOTIDE SEQUENCE [LARGE SCALE GENOMIC DNA]</scope>
    <source>
        <strain evidence="2">QX1410_ONT</strain>
        <tissue evidence="2">Whole-organism</tissue>
    </source>
</reference>
<feature type="compositionally biased region" description="Basic and acidic residues" evidence="1">
    <location>
        <begin position="115"/>
        <end position="129"/>
    </location>
</feature>
<name>A0AAE9A2I5_CAEBR</name>
<feature type="compositionally biased region" description="Basic and acidic residues" evidence="1">
    <location>
        <begin position="183"/>
        <end position="197"/>
    </location>
</feature>
<dbReference type="EMBL" id="CP090896">
    <property type="protein sequence ID" value="ULT85284.1"/>
    <property type="molecule type" value="Genomic_DNA"/>
</dbReference>
<protein>
    <submittedName>
        <fullName evidence="2">Uncharacterized protein</fullName>
    </submittedName>
</protein>
<feature type="region of interest" description="Disordered" evidence="1">
    <location>
        <begin position="152"/>
        <end position="206"/>
    </location>
</feature>
<sequence>MDERSASPEFPKSGVPLQDIIPYNPHFRERTARPPTRSSSTRRISWSREADRVREISPRKYPLPEKKKKKKKKTAKPIKKPTPEPIFEPVHVPTKTYVPPLVAKKKNPVKTIKSKNKDQLIRQQRDQRYRAQQLEQAKRSQIPVSNLRKVKSETNLKSIPKEALMKKSDAGKTKHFNPPRWRHVGDRNRRRQGDKNSRSFASDYYF</sequence>
<accession>A0AAE9A2I5</accession>
<dbReference type="Proteomes" id="UP000827892">
    <property type="component" value="Chromosome X"/>
</dbReference>
<feature type="compositionally biased region" description="Basic residues" evidence="1">
    <location>
        <begin position="66"/>
        <end position="79"/>
    </location>
</feature>
<feature type="region of interest" description="Disordered" evidence="1">
    <location>
        <begin position="107"/>
        <end position="140"/>
    </location>
</feature>
<dbReference type="AlphaFoldDB" id="A0AAE9A2I5"/>
<proteinExistence type="predicted"/>
<feature type="compositionally biased region" description="Low complexity" evidence="1">
    <location>
        <begin position="33"/>
        <end position="44"/>
    </location>
</feature>
<evidence type="ECO:0000313" key="2">
    <source>
        <dbReference type="EMBL" id="ULT85284.1"/>
    </source>
</evidence>
<gene>
    <name evidence="2" type="ORF">L3Y34_013821</name>
</gene>
<evidence type="ECO:0000256" key="1">
    <source>
        <dbReference type="SAM" id="MobiDB-lite"/>
    </source>
</evidence>
<organism evidence="2 3">
    <name type="scientific">Caenorhabditis briggsae</name>
    <dbReference type="NCBI Taxonomy" id="6238"/>
    <lineage>
        <taxon>Eukaryota</taxon>
        <taxon>Metazoa</taxon>
        <taxon>Ecdysozoa</taxon>
        <taxon>Nematoda</taxon>
        <taxon>Chromadorea</taxon>
        <taxon>Rhabditida</taxon>
        <taxon>Rhabditina</taxon>
        <taxon>Rhabditomorpha</taxon>
        <taxon>Rhabditoidea</taxon>
        <taxon>Rhabditidae</taxon>
        <taxon>Peloderinae</taxon>
        <taxon>Caenorhabditis</taxon>
    </lineage>
</organism>
<feature type="region of interest" description="Disordered" evidence="1">
    <location>
        <begin position="1"/>
        <end position="90"/>
    </location>
</feature>
<evidence type="ECO:0000313" key="3">
    <source>
        <dbReference type="Proteomes" id="UP000827892"/>
    </source>
</evidence>